<keyword evidence="3" id="KW-0862">Zinc</keyword>
<keyword evidence="6" id="KW-1185">Reference proteome</keyword>
<protein>
    <recommendedName>
        <fullName evidence="4">FLYWCH-type domain-containing protein</fullName>
    </recommendedName>
</protein>
<feature type="non-terminal residue" evidence="5">
    <location>
        <position position="197"/>
    </location>
</feature>
<evidence type="ECO:0000313" key="5">
    <source>
        <dbReference type="EMBL" id="CAL4173740.1"/>
    </source>
</evidence>
<dbReference type="EMBL" id="CAXKWB010053029">
    <property type="protein sequence ID" value="CAL4173740.1"/>
    <property type="molecule type" value="Genomic_DNA"/>
</dbReference>
<dbReference type="Gene3D" id="2.20.25.240">
    <property type="match status" value="1"/>
</dbReference>
<dbReference type="Proteomes" id="UP001497623">
    <property type="component" value="Unassembled WGS sequence"/>
</dbReference>
<evidence type="ECO:0000256" key="2">
    <source>
        <dbReference type="ARBA" id="ARBA00022771"/>
    </source>
</evidence>
<evidence type="ECO:0000256" key="1">
    <source>
        <dbReference type="ARBA" id="ARBA00022723"/>
    </source>
</evidence>
<evidence type="ECO:0000313" key="6">
    <source>
        <dbReference type="Proteomes" id="UP001497623"/>
    </source>
</evidence>
<organism evidence="5 6">
    <name type="scientific">Meganyctiphanes norvegica</name>
    <name type="common">Northern krill</name>
    <name type="synonym">Thysanopoda norvegica</name>
    <dbReference type="NCBI Taxonomy" id="48144"/>
    <lineage>
        <taxon>Eukaryota</taxon>
        <taxon>Metazoa</taxon>
        <taxon>Ecdysozoa</taxon>
        <taxon>Arthropoda</taxon>
        <taxon>Crustacea</taxon>
        <taxon>Multicrustacea</taxon>
        <taxon>Malacostraca</taxon>
        <taxon>Eumalacostraca</taxon>
        <taxon>Eucarida</taxon>
        <taxon>Euphausiacea</taxon>
        <taxon>Euphausiidae</taxon>
        <taxon>Meganyctiphanes</taxon>
    </lineage>
</organism>
<keyword evidence="1" id="KW-0479">Metal-binding</keyword>
<feature type="domain" description="FLYWCH-type" evidence="4">
    <location>
        <begin position="10"/>
        <end position="69"/>
    </location>
</feature>
<comment type="caution">
    <text evidence="5">The sequence shown here is derived from an EMBL/GenBank/DDBJ whole genome shotgun (WGS) entry which is preliminary data.</text>
</comment>
<dbReference type="Pfam" id="PF04500">
    <property type="entry name" value="FLYWCH"/>
    <property type="match status" value="1"/>
</dbReference>
<reference evidence="5 6" key="1">
    <citation type="submission" date="2024-05" db="EMBL/GenBank/DDBJ databases">
        <authorList>
            <person name="Wallberg A."/>
        </authorList>
    </citation>
    <scope>NUCLEOTIDE SEQUENCE [LARGE SCALE GENOMIC DNA]</scope>
</reference>
<gene>
    <name evidence="5" type="ORF">MNOR_LOCUS34426</name>
</gene>
<keyword evidence="2" id="KW-0863">Zinc-finger</keyword>
<proteinExistence type="predicted"/>
<accession>A0AAV2SAY2</accession>
<dbReference type="AlphaFoldDB" id="A0AAV2SAY2"/>
<dbReference type="GO" id="GO:0008270">
    <property type="term" value="F:zinc ion binding"/>
    <property type="evidence" value="ECO:0007669"/>
    <property type="project" value="UniProtKB-KW"/>
</dbReference>
<dbReference type="InterPro" id="IPR007588">
    <property type="entry name" value="Znf_FLYWCH"/>
</dbReference>
<evidence type="ECO:0000256" key="3">
    <source>
        <dbReference type="ARBA" id="ARBA00022833"/>
    </source>
</evidence>
<evidence type="ECO:0000259" key="4">
    <source>
        <dbReference type="Pfam" id="PF04500"/>
    </source>
</evidence>
<sequence length="197" mass="21985">FQGSSAMEIIHSNKGTRKLLYDGYAYTVHKENKTRIRWICSQKKSRNCNGAISTDILVTDTLNYVEHSHEPDHIYMQGLKVRDELKSIAEGNTSKPGQIITAKLSLVQSKEVIQAVGTTESLTQLVRRVKKGKVRKDPSTIEESPVPSPEEYASNIIYDNESSKPVILFATDEGPRLLENADAWFIDGTNLTAPPPQ</sequence>
<feature type="non-terminal residue" evidence="5">
    <location>
        <position position="1"/>
    </location>
</feature>
<name>A0AAV2SAY2_MEGNR</name>